<evidence type="ECO:0000313" key="2">
    <source>
        <dbReference type="Proteomes" id="UP001500984"/>
    </source>
</evidence>
<dbReference type="InterPro" id="IPR003673">
    <property type="entry name" value="CoA-Trfase_fam_III"/>
</dbReference>
<dbReference type="Proteomes" id="UP001500984">
    <property type="component" value="Unassembled WGS sequence"/>
</dbReference>
<sequence length="370" mass="39139">MSGTDAGADTGAGPLAGIRVVEFAGIGPGPHAAMLLADHGAEVVRIERPAGGPPADAMLRGRRLVRADLKDTDDREAVRGLLDAADVLIEGFRPGVMERLGLGPDEVMARCPRLVYGRMTGWGQDGPEARTAGHDLAYIARTGTLSLIGQSPDAAPVPPLNLVGDFGGGSMFLVLGVLAALLERERTGRGQVVDAAIVDGTAALSAMMWARRGSGGFSDVRGRNRLDGSAPFYSVYACSDGRHMAVSAVERPFFDLVTEALGLPGWPEEERLDPARWPAQRAVLAAEFARHPQAHWIEVFDGTDACTAPVRAMPEAAADPQLAARGVLVEADGVVQPRPAPRFSAHGIQEPRPVPHEAEALETLLLEWRA</sequence>
<name>A0ABN2WRK2_9MICO</name>
<evidence type="ECO:0000313" key="1">
    <source>
        <dbReference type="EMBL" id="GAA2096369.1"/>
    </source>
</evidence>
<accession>A0ABN2WRK2</accession>
<dbReference type="InterPro" id="IPR023606">
    <property type="entry name" value="CoA-Trfase_III_dom_1_sf"/>
</dbReference>
<gene>
    <name evidence="1" type="ORF">GCM10009823_16440</name>
</gene>
<dbReference type="Gene3D" id="3.40.50.10540">
    <property type="entry name" value="Crotonobetainyl-coa:carnitine coa-transferase, domain 1"/>
    <property type="match status" value="1"/>
</dbReference>
<comment type="caution">
    <text evidence="1">The sequence shown here is derived from an EMBL/GenBank/DDBJ whole genome shotgun (WGS) entry which is preliminary data.</text>
</comment>
<protein>
    <submittedName>
        <fullName evidence="1">CaiB/BaiF CoA-transferase family protein</fullName>
    </submittedName>
</protein>
<dbReference type="EMBL" id="BAAAPZ010000006">
    <property type="protein sequence ID" value="GAA2096369.1"/>
    <property type="molecule type" value="Genomic_DNA"/>
</dbReference>
<dbReference type="PANTHER" id="PTHR48228:SF5">
    <property type="entry name" value="ALPHA-METHYLACYL-COA RACEMASE"/>
    <property type="match status" value="1"/>
</dbReference>
<dbReference type="Pfam" id="PF02515">
    <property type="entry name" value="CoA_transf_3"/>
    <property type="match status" value="1"/>
</dbReference>
<organism evidence="1 2">
    <name type="scientific">Brevibacterium salitolerans</name>
    <dbReference type="NCBI Taxonomy" id="1403566"/>
    <lineage>
        <taxon>Bacteria</taxon>
        <taxon>Bacillati</taxon>
        <taxon>Actinomycetota</taxon>
        <taxon>Actinomycetes</taxon>
        <taxon>Micrococcales</taxon>
        <taxon>Brevibacteriaceae</taxon>
        <taxon>Brevibacterium</taxon>
    </lineage>
</organism>
<dbReference type="PANTHER" id="PTHR48228">
    <property type="entry name" value="SUCCINYL-COA--D-CITRAMALATE COA-TRANSFERASE"/>
    <property type="match status" value="1"/>
</dbReference>
<dbReference type="Gene3D" id="3.30.1540.10">
    <property type="entry name" value="formyl-coa transferase, domain 3"/>
    <property type="match status" value="1"/>
</dbReference>
<dbReference type="InterPro" id="IPR050509">
    <property type="entry name" value="CoA-transferase_III"/>
</dbReference>
<dbReference type="SUPFAM" id="SSF89796">
    <property type="entry name" value="CoA-transferase family III (CaiB/BaiF)"/>
    <property type="match status" value="1"/>
</dbReference>
<dbReference type="RefSeq" id="WP_344336852.1">
    <property type="nucleotide sequence ID" value="NZ_BAAAPZ010000006.1"/>
</dbReference>
<proteinExistence type="predicted"/>
<reference evidence="1 2" key="1">
    <citation type="journal article" date="2019" name="Int. J. Syst. Evol. Microbiol.">
        <title>The Global Catalogue of Microorganisms (GCM) 10K type strain sequencing project: providing services to taxonomists for standard genome sequencing and annotation.</title>
        <authorList>
            <consortium name="The Broad Institute Genomics Platform"/>
            <consortium name="The Broad Institute Genome Sequencing Center for Infectious Disease"/>
            <person name="Wu L."/>
            <person name="Ma J."/>
        </authorList>
    </citation>
    <scope>NUCLEOTIDE SEQUENCE [LARGE SCALE GENOMIC DNA]</scope>
    <source>
        <strain evidence="1 2">JCM 15900</strain>
    </source>
</reference>
<keyword evidence="2" id="KW-1185">Reference proteome</keyword>
<dbReference type="InterPro" id="IPR044855">
    <property type="entry name" value="CoA-Trfase_III_dom3_sf"/>
</dbReference>